<dbReference type="PROSITE" id="PS50109">
    <property type="entry name" value="HIS_KIN"/>
    <property type="match status" value="1"/>
</dbReference>
<dbReference type="InterPro" id="IPR004358">
    <property type="entry name" value="Sig_transdc_His_kin-like_C"/>
</dbReference>
<dbReference type="Gene3D" id="2.10.70.100">
    <property type="match status" value="1"/>
</dbReference>
<evidence type="ECO:0000259" key="14">
    <source>
        <dbReference type="PROSITE" id="PS50113"/>
    </source>
</evidence>
<dbReference type="InterPro" id="IPR000700">
    <property type="entry name" value="PAS-assoc_C"/>
</dbReference>
<dbReference type="Pfam" id="PF02518">
    <property type="entry name" value="HATPase_c"/>
    <property type="match status" value="1"/>
</dbReference>
<dbReference type="SUPFAM" id="SSF55874">
    <property type="entry name" value="ATPase domain of HSP90 chaperone/DNA topoisomerase II/histidine kinase"/>
    <property type="match status" value="1"/>
</dbReference>
<dbReference type="Pfam" id="PF07694">
    <property type="entry name" value="5TM-5TMR_LYT"/>
    <property type="match status" value="1"/>
</dbReference>
<evidence type="ECO:0000256" key="10">
    <source>
        <dbReference type="ARBA" id="ARBA00023136"/>
    </source>
</evidence>
<keyword evidence="9 11" id="KW-1133">Transmembrane helix</keyword>
<sequence>MDFSVTSVVTSRFFRGFSSSTPGNRMLPILIELTYNLALLVALSTVSGFIGDRFPGRGGALLQGLLFGAAAVIGMLNPLILAPGLIFDGRSVMISLGGLFFGPLTAAISTAMAMALRIAQGGTGMPMGVSVIVVSALLGWAFHRRAQGRKLEITTPRLLLFGLTVHVAMLLCAFTLPSSVALDVIKHIGPPVLLVYPLATVLIGKILSDNLGRARFLAALTKSEAQLKEAQALAHLGSWELVPPGNRLHWSDETWRILGLTPRNEPADYQRFLERVHPEDREQVDRAYRESLRDERDIYEIEHRVVRPSGEIRQVLERCGHERDASGRVLRSLGMILDVTELKTAEEHLRRVSEELRQRNEELERFIYSVSHDLKSPLVTFKTFLGFLRQDHRAGSRENMEKDMDFMAGAAAKMERLLEDLLEMSRIGRLDKAPTRIELGELVEAALATVAGPIAERGVEVRSELPELCLYGDRLRLERLWQNLIDNAVKYLGEQAAPRVEIGVEKMVGETIFFVRDNGLGIDPYHQRKVFGLFEKIDAKSPGSGLGLALAKRIVELYHGRIWVESAGPGRGACFRFTLPDALREPEEFRS</sequence>
<evidence type="ECO:0000313" key="15">
    <source>
        <dbReference type="EMBL" id="TRO77889.1"/>
    </source>
</evidence>
<keyword evidence="5" id="KW-0597">Phosphoprotein</keyword>
<feature type="domain" description="PAS" evidence="13">
    <location>
        <begin position="245"/>
        <end position="295"/>
    </location>
</feature>
<dbReference type="InterPro" id="IPR052162">
    <property type="entry name" value="Sensor_kinase/Photoreceptor"/>
</dbReference>
<dbReference type="CDD" id="cd00130">
    <property type="entry name" value="PAS"/>
    <property type="match status" value="1"/>
</dbReference>
<dbReference type="Gene3D" id="1.10.287.130">
    <property type="match status" value="1"/>
</dbReference>
<gene>
    <name evidence="15" type="ORF">FL622_16795</name>
</gene>
<dbReference type="CDD" id="cd00082">
    <property type="entry name" value="HisKA"/>
    <property type="match status" value="1"/>
</dbReference>
<dbReference type="Pfam" id="PF08447">
    <property type="entry name" value="PAS_3"/>
    <property type="match status" value="1"/>
</dbReference>
<protein>
    <recommendedName>
        <fullName evidence="3">histidine kinase</fullName>
        <ecNumber evidence="3">2.7.13.3</ecNumber>
    </recommendedName>
</protein>
<dbReference type="SMART" id="SM00388">
    <property type="entry name" value="HisKA"/>
    <property type="match status" value="1"/>
</dbReference>
<dbReference type="Pfam" id="PF00512">
    <property type="entry name" value="HisKA"/>
    <property type="match status" value="1"/>
</dbReference>
<comment type="caution">
    <text evidence="15">The sequence shown here is derived from an EMBL/GenBank/DDBJ whole genome shotgun (WGS) entry which is preliminary data.</text>
</comment>
<feature type="transmembrane region" description="Helical" evidence="11">
    <location>
        <begin position="155"/>
        <end position="176"/>
    </location>
</feature>
<dbReference type="GO" id="GO:0071555">
    <property type="term" value="P:cell wall organization"/>
    <property type="evidence" value="ECO:0007669"/>
    <property type="project" value="InterPro"/>
</dbReference>
<evidence type="ECO:0000313" key="16">
    <source>
        <dbReference type="Proteomes" id="UP000317155"/>
    </source>
</evidence>
<proteinExistence type="predicted"/>
<dbReference type="AlphaFoldDB" id="A0A550J3U6"/>
<evidence type="ECO:0000259" key="13">
    <source>
        <dbReference type="PROSITE" id="PS50112"/>
    </source>
</evidence>
<dbReference type="InterPro" id="IPR011620">
    <property type="entry name" value="Sig_transdc_His_kinase_LytS_TM"/>
</dbReference>
<comment type="subcellular location">
    <subcellularLocation>
        <location evidence="2">Cell membrane</location>
        <topology evidence="2">Multi-pass membrane protein</topology>
    </subcellularLocation>
</comment>
<accession>A0A550J3U6</accession>
<reference evidence="15 16" key="1">
    <citation type="submission" date="2019-07" db="EMBL/GenBank/DDBJ databases">
        <title>Insights of Desulfuromonas acetexigens electromicrobiology.</title>
        <authorList>
            <person name="Katuri K."/>
            <person name="Sapireddy V."/>
            <person name="Shaw D.R."/>
            <person name="Saikaly P."/>
        </authorList>
    </citation>
    <scope>NUCLEOTIDE SEQUENCE [LARGE SCALE GENOMIC DNA]</scope>
    <source>
        <strain evidence="15 16">2873</strain>
    </source>
</reference>
<dbReference type="SUPFAM" id="SSF55785">
    <property type="entry name" value="PYP-like sensor domain (PAS domain)"/>
    <property type="match status" value="1"/>
</dbReference>
<dbReference type="InterPro" id="IPR036890">
    <property type="entry name" value="HATPase_C_sf"/>
</dbReference>
<dbReference type="PRINTS" id="PR00344">
    <property type="entry name" value="BCTRLSENSOR"/>
</dbReference>
<dbReference type="Gene3D" id="3.30.565.10">
    <property type="entry name" value="Histidine kinase-like ATPase, C-terminal domain"/>
    <property type="match status" value="1"/>
</dbReference>
<name>A0A550J3U6_9BACT</name>
<dbReference type="GO" id="GO:0000155">
    <property type="term" value="F:phosphorelay sensor kinase activity"/>
    <property type="evidence" value="ECO:0007669"/>
    <property type="project" value="InterPro"/>
</dbReference>
<evidence type="ECO:0000259" key="12">
    <source>
        <dbReference type="PROSITE" id="PS50109"/>
    </source>
</evidence>
<dbReference type="InterPro" id="IPR035965">
    <property type="entry name" value="PAS-like_dom_sf"/>
</dbReference>
<evidence type="ECO:0000256" key="1">
    <source>
        <dbReference type="ARBA" id="ARBA00000085"/>
    </source>
</evidence>
<comment type="catalytic activity">
    <reaction evidence="1">
        <text>ATP + protein L-histidine = ADP + protein N-phospho-L-histidine.</text>
        <dbReference type="EC" id="2.7.13.3"/>
    </reaction>
</comment>
<evidence type="ECO:0000256" key="11">
    <source>
        <dbReference type="SAM" id="Phobius"/>
    </source>
</evidence>
<dbReference type="Gene3D" id="3.30.450.20">
    <property type="entry name" value="PAS domain"/>
    <property type="match status" value="1"/>
</dbReference>
<dbReference type="PROSITE" id="PS50112">
    <property type="entry name" value="PAS"/>
    <property type="match status" value="1"/>
</dbReference>
<dbReference type="PROSITE" id="PS50113">
    <property type="entry name" value="PAC"/>
    <property type="match status" value="1"/>
</dbReference>
<feature type="transmembrane region" description="Helical" evidence="11">
    <location>
        <begin position="62"/>
        <end position="87"/>
    </location>
</feature>
<evidence type="ECO:0000256" key="4">
    <source>
        <dbReference type="ARBA" id="ARBA00022475"/>
    </source>
</evidence>
<keyword evidence="10 11" id="KW-0472">Membrane</keyword>
<dbReference type="InterPro" id="IPR003661">
    <property type="entry name" value="HisK_dim/P_dom"/>
</dbReference>
<feature type="transmembrane region" description="Helical" evidence="11">
    <location>
        <begin position="99"/>
        <end position="119"/>
    </location>
</feature>
<keyword evidence="8" id="KW-0418">Kinase</keyword>
<evidence type="ECO:0000256" key="3">
    <source>
        <dbReference type="ARBA" id="ARBA00012438"/>
    </source>
</evidence>
<dbReference type="EMBL" id="VJVV01000020">
    <property type="protein sequence ID" value="TRO77889.1"/>
    <property type="molecule type" value="Genomic_DNA"/>
</dbReference>
<evidence type="ECO:0000256" key="9">
    <source>
        <dbReference type="ARBA" id="ARBA00022989"/>
    </source>
</evidence>
<dbReference type="InterPro" id="IPR005467">
    <property type="entry name" value="His_kinase_dom"/>
</dbReference>
<dbReference type="InterPro" id="IPR036097">
    <property type="entry name" value="HisK_dim/P_sf"/>
</dbReference>
<feature type="domain" description="PAC" evidence="14">
    <location>
        <begin position="299"/>
        <end position="351"/>
    </location>
</feature>
<dbReference type="PANTHER" id="PTHR43304:SF1">
    <property type="entry name" value="PAC DOMAIN-CONTAINING PROTEIN"/>
    <property type="match status" value="1"/>
</dbReference>
<keyword evidence="7 11" id="KW-0812">Transmembrane</keyword>
<dbReference type="PANTHER" id="PTHR43304">
    <property type="entry name" value="PHYTOCHROME-LIKE PROTEIN CPH1"/>
    <property type="match status" value="1"/>
</dbReference>
<evidence type="ECO:0000256" key="8">
    <source>
        <dbReference type="ARBA" id="ARBA00022777"/>
    </source>
</evidence>
<evidence type="ECO:0000256" key="7">
    <source>
        <dbReference type="ARBA" id="ARBA00022692"/>
    </source>
</evidence>
<feature type="transmembrane region" description="Helical" evidence="11">
    <location>
        <begin position="29"/>
        <end position="50"/>
    </location>
</feature>
<dbReference type="InterPro" id="IPR003594">
    <property type="entry name" value="HATPase_dom"/>
</dbReference>
<dbReference type="NCBIfam" id="TIGR00229">
    <property type="entry name" value="sensory_box"/>
    <property type="match status" value="1"/>
</dbReference>
<evidence type="ECO:0000256" key="6">
    <source>
        <dbReference type="ARBA" id="ARBA00022679"/>
    </source>
</evidence>
<dbReference type="OrthoDB" id="7340865at2"/>
<dbReference type="Proteomes" id="UP000317155">
    <property type="component" value="Unassembled WGS sequence"/>
</dbReference>
<dbReference type="EC" id="2.7.13.3" evidence="3"/>
<organism evidence="15 16">
    <name type="scientific">Trichloromonas acetexigens</name>
    <dbReference type="NCBI Taxonomy" id="38815"/>
    <lineage>
        <taxon>Bacteria</taxon>
        <taxon>Pseudomonadati</taxon>
        <taxon>Thermodesulfobacteriota</taxon>
        <taxon>Desulfuromonadia</taxon>
        <taxon>Desulfuromonadales</taxon>
        <taxon>Trichloromonadaceae</taxon>
        <taxon>Trichloromonas</taxon>
    </lineage>
</organism>
<keyword evidence="6" id="KW-0808">Transferase</keyword>
<evidence type="ECO:0000256" key="2">
    <source>
        <dbReference type="ARBA" id="ARBA00004651"/>
    </source>
</evidence>
<dbReference type="InterPro" id="IPR013655">
    <property type="entry name" value="PAS_fold_3"/>
</dbReference>
<dbReference type="GO" id="GO:0005886">
    <property type="term" value="C:plasma membrane"/>
    <property type="evidence" value="ECO:0007669"/>
    <property type="project" value="UniProtKB-SubCell"/>
</dbReference>
<keyword evidence="16" id="KW-1185">Reference proteome</keyword>
<keyword evidence="4" id="KW-1003">Cell membrane</keyword>
<dbReference type="InterPro" id="IPR000014">
    <property type="entry name" value="PAS"/>
</dbReference>
<evidence type="ECO:0000256" key="5">
    <source>
        <dbReference type="ARBA" id="ARBA00022553"/>
    </source>
</evidence>
<feature type="domain" description="Histidine kinase" evidence="12">
    <location>
        <begin position="369"/>
        <end position="583"/>
    </location>
</feature>
<feature type="transmembrane region" description="Helical" evidence="11">
    <location>
        <begin position="125"/>
        <end position="143"/>
    </location>
</feature>
<dbReference type="SUPFAM" id="SSF47384">
    <property type="entry name" value="Homodimeric domain of signal transducing histidine kinase"/>
    <property type="match status" value="1"/>
</dbReference>
<dbReference type="SMART" id="SM00387">
    <property type="entry name" value="HATPase_c"/>
    <property type="match status" value="1"/>
</dbReference>